<dbReference type="WBParaSite" id="EEL_0000138301-mRNA-1">
    <property type="protein sequence ID" value="EEL_0000138301-mRNA-1"/>
    <property type="gene ID" value="EEL_0000138301"/>
</dbReference>
<dbReference type="Pfam" id="PF25494">
    <property type="entry name" value="Beta-prop_Rol-3"/>
    <property type="match status" value="1"/>
</dbReference>
<name>A0A0R3RIS5_9BILA</name>
<evidence type="ECO:0000259" key="1">
    <source>
        <dbReference type="Pfam" id="PF25494"/>
    </source>
</evidence>
<protein>
    <submittedName>
        <fullName evidence="3">Fibronectin type-III domain-containing protein</fullName>
    </submittedName>
</protein>
<dbReference type="SUPFAM" id="SSF49265">
    <property type="entry name" value="Fibronectin type III"/>
    <property type="match status" value="1"/>
</dbReference>
<reference evidence="3" key="1">
    <citation type="submission" date="2017-02" db="UniProtKB">
        <authorList>
            <consortium name="WormBaseParasite"/>
        </authorList>
    </citation>
    <scope>IDENTIFICATION</scope>
</reference>
<dbReference type="STRING" id="1147741.A0A0R3RIS5"/>
<proteinExistence type="predicted"/>
<accession>A0A0R3RIS5</accession>
<dbReference type="InterPro" id="IPR036116">
    <property type="entry name" value="FN3_sf"/>
</dbReference>
<keyword evidence="2" id="KW-1185">Reference proteome</keyword>
<evidence type="ECO:0000313" key="3">
    <source>
        <dbReference type="WBParaSite" id="EEL_0000138301-mRNA-1"/>
    </source>
</evidence>
<evidence type="ECO:0000313" key="2">
    <source>
        <dbReference type="Proteomes" id="UP000050640"/>
    </source>
</evidence>
<organism evidence="2 3">
    <name type="scientific">Elaeophora elaphi</name>
    <dbReference type="NCBI Taxonomy" id="1147741"/>
    <lineage>
        <taxon>Eukaryota</taxon>
        <taxon>Metazoa</taxon>
        <taxon>Ecdysozoa</taxon>
        <taxon>Nematoda</taxon>
        <taxon>Chromadorea</taxon>
        <taxon>Rhabditida</taxon>
        <taxon>Spirurina</taxon>
        <taxon>Spiruromorpha</taxon>
        <taxon>Filarioidea</taxon>
        <taxon>Onchocercidae</taxon>
        <taxon>Elaeophora</taxon>
    </lineage>
</organism>
<sequence length="473" mass="52441">HIYCILNGGEVFSIPLFPPEAPHILPFSATEKIPTVAFAIEAEPKNSRLISLTQTGSILAINIVNQSVTDLRLNIEKIHLNRYLYAGRVVDFVFLRDNPMPITILSPNKLGLITADSTARITWESPILLPFQAQSAWRHLLYECRVTGDEENGSTTAEFTQLSDTSLVIPISPGLQYHASVRACINTICSPYASAINNAFAPITEPLFITFHQTIDNNISYYDMLGNPIENYTLPSPVPMNEAVVFAYDMLMESLYVAKMDKNIIIRIRNDGSEQHFLDSITVKFMTVMSRNALIVIASNYLIVSYRLTSTFDQEIYSCGSSDGCGEVGGLASDDETGDVFYLIRFSNGTTSLYALNQDIRTSYFIASSQDFPILQQLIVVKEKLVFITDTGEVGVCDKKLGSLNINLALKNVALVSMPSLDSIKPINFVGALTTDDATARNTLTWGTKPMLLKGKIIFKVYWLFFVPDSTIS</sequence>
<dbReference type="CDD" id="cd00063">
    <property type="entry name" value="FN3"/>
    <property type="match status" value="1"/>
</dbReference>
<feature type="domain" description="Rol-3 five-bladed beta-propeller" evidence="1">
    <location>
        <begin position="209"/>
        <end position="416"/>
    </location>
</feature>
<dbReference type="InterPro" id="IPR057329">
    <property type="entry name" value="Beta-prop_Rol-3"/>
</dbReference>
<dbReference type="AlphaFoldDB" id="A0A0R3RIS5"/>
<dbReference type="Proteomes" id="UP000050640">
    <property type="component" value="Unplaced"/>
</dbReference>
<dbReference type="InterPro" id="IPR003961">
    <property type="entry name" value="FN3_dom"/>
</dbReference>